<feature type="compositionally biased region" description="Basic and acidic residues" evidence="1">
    <location>
        <begin position="305"/>
        <end position="317"/>
    </location>
</feature>
<dbReference type="RefSeq" id="XP_031789236.1">
    <property type="nucleotide sequence ID" value="XM_031933376.1"/>
</dbReference>
<proteinExistence type="predicted"/>
<reference evidence="3" key="1">
    <citation type="submission" date="2021-01" db="UniProtKB">
        <authorList>
            <consortium name="EnsemblMetazoa"/>
        </authorList>
    </citation>
    <scope>IDENTIFICATION</scope>
</reference>
<evidence type="ECO:0000313" key="4">
    <source>
        <dbReference type="Proteomes" id="UP000002358"/>
    </source>
</evidence>
<dbReference type="InterPro" id="IPR005135">
    <property type="entry name" value="Endo/exonuclease/phosphatase"/>
</dbReference>
<evidence type="ECO:0000313" key="3">
    <source>
        <dbReference type="EnsemblMetazoa" id="XP_031789236"/>
    </source>
</evidence>
<feature type="region of interest" description="Disordered" evidence="1">
    <location>
        <begin position="296"/>
        <end position="317"/>
    </location>
</feature>
<dbReference type="Proteomes" id="UP000002358">
    <property type="component" value="Unassembled WGS sequence"/>
</dbReference>
<keyword evidence="4" id="KW-1185">Reference proteome</keyword>
<dbReference type="AlphaFoldDB" id="A0A7M7QQ78"/>
<evidence type="ECO:0000256" key="1">
    <source>
        <dbReference type="SAM" id="MobiDB-lite"/>
    </source>
</evidence>
<sequence length="449" mass="51443">MARILQGNLHRSRLAHDLLPQFVAEEKVDILLISEQYRDRDTPSWVSNDAKTAAVWMPRRKIADMEKGDDYVRVRVGRITCFSVYLSPNLTAADFTARLGALEDAIRDVSGELVIGGDFNARAVEWGMSATNRRGRAILEMAARLNLVVANEGNTTTYRRPGYGESIPDITFVSEMTIHKIRDWRVTEEYTASDHQYILFNINEESASTASRNQDRMPRWNTRRMDREVLQEVIQSAELPSSGLPHELIGRERAMTLVERTTKVTMPRVSSSHQRRPVYWWTDEIEELRRESLKARRRAQRKHNRPEAPDLDKKHEEARKELRDAIKASKRRCWSRIIDEAENDPFGKGYVIVTRKIGEMRRTEPMEAVAIEKIIDKLFPTHPIRLEKDETNGPTDEIPLFTEGELIAATSSLKSGRAPGLDSIPAEILKAVATQQPELLLEMYNQCLV</sequence>
<dbReference type="GeneID" id="116418309"/>
<dbReference type="EnsemblMetazoa" id="XM_031933376">
    <property type="protein sequence ID" value="XP_031789236"/>
    <property type="gene ID" value="LOC116418309"/>
</dbReference>
<name>A0A7M7QQ78_NASVI</name>
<dbReference type="InParanoid" id="A0A7M7QQ78"/>
<dbReference type="KEGG" id="nvi:116418309"/>
<protein>
    <recommendedName>
        <fullName evidence="2">Endonuclease/exonuclease/phosphatase domain-containing protein</fullName>
    </recommendedName>
</protein>
<dbReference type="Gene3D" id="3.60.10.10">
    <property type="entry name" value="Endonuclease/exonuclease/phosphatase"/>
    <property type="match status" value="1"/>
</dbReference>
<dbReference type="InterPro" id="IPR036691">
    <property type="entry name" value="Endo/exonu/phosph_ase_sf"/>
</dbReference>
<dbReference type="OrthoDB" id="7700944at2759"/>
<organism evidence="3 4">
    <name type="scientific">Nasonia vitripennis</name>
    <name type="common">Parasitic wasp</name>
    <dbReference type="NCBI Taxonomy" id="7425"/>
    <lineage>
        <taxon>Eukaryota</taxon>
        <taxon>Metazoa</taxon>
        <taxon>Ecdysozoa</taxon>
        <taxon>Arthropoda</taxon>
        <taxon>Hexapoda</taxon>
        <taxon>Insecta</taxon>
        <taxon>Pterygota</taxon>
        <taxon>Neoptera</taxon>
        <taxon>Endopterygota</taxon>
        <taxon>Hymenoptera</taxon>
        <taxon>Apocrita</taxon>
        <taxon>Proctotrupomorpha</taxon>
        <taxon>Chalcidoidea</taxon>
        <taxon>Pteromalidae</taxon>
        <taxon>Pteromalinae</taxon>
        <taxon>Nasonia</taxon>
    </lineage>
</organism>
<dbReference type="CDD" id="cd09077">
    <property type="entry name" value="R1-I-EN"/>
    <property type="match status" value="1"/>
</dbReference>
<dbReference type="Pfam" id="PF14529">
    <property type="entry name" value="Exo_endo_phos_2"/>
    <property type="match status" value="1"/>
</dbReference>
<evidence type="ECO:0000259" key="2">
    <source>
        <dbReference type="Pfam" id="PF14529"/>
    </source>
</evidence>
<accession>A0A7M7QQ78</accession>
<dbReference type="GO" id="GO:0003824">
    <property type="term" value="F:catalytic activity"/>
    <property type="evidence" value="ECO:0007669"/>
    <property type="project" value="InterPro"/>
</dbReference>
<dbReference type="PANTHER" id="PTHR33273">
    <property type="entry name" value="DOMAIN-CONTAINING PROTEIN, PUTATIVE-RELATED"/>
    <property type="match status" value="1"/>
</dbReference>
<feature type="domain" description="Endonuclease/exonuclease/phosphatase" evidence="2">
    <location>
        <begin position="80"/>
        <end position="198"/>
    </location>
</feature>
<dbReference type="SUPFAM" id="SSF56219">
    <property type="entry name" value="DNase I-like"/>
    <property type="match status" value="1"/>
</dbReference>
<dbReference type="PANTHER" id="PTHR33273:SF4">
    <property type="entry name" value="ENDONUCLEASE_EXONUCLEASE_PHOSPHATASE DOMAIN-CONTAINING PROTEIN"/>
    <property type="match status" value="1"/>
</dbReference>